<dbReference type="HOGENOM" id="CLU_006325_2_0_11"/>
<dbReference type="CDD" id="cd06170">
    <property type="entry name" value="LuxR_C_like"/>
    <property type="match status" value="1"/>
</dbReference>
<dbReference type="Gene3D" id="1.10.10.10">
    <property type="entry name" value="Winged helix-like DNA-binding domain superfamily/Winged helix DNA-binding domain"/>
    <property type="match status" value="1"/>
</dbReference>
<evidence type="ECO:0000313" key="5">
    <source>
        <dbReference type="EMBL" id="ACU73894.1"/>
    </source>
</evidence>
<dbReference type="Gene3D" id="3.40.50.300">
    <property type="entry name" value="P-loop containing nucleotide triphosphate hydrolases"/>
    <property type="match status" value="1"/>
</dbReference>
<dbReference type="InterPro" id="IPR011990">
    <property type="entry name" value="TPR-like_helical_dom_sf"/>
</dbReference>
<dbReference type="InterPro" id="IPR000792">
    <property type="entry name" value="Tscrpt_reg_LuxR_C"/>
</dbReference>
<keyword evidence="1" id="KW-0805">Transcription regulation</keyword>
<dbReference type="InterPro" id="IPR027417">
    <property type="entry name" value="P-loop_NTPase"/>
</dbReference>
<dbReference type="InParanoid" id="C7Q4U6"/>
<dbReference type="RefSeq" id="WP_015793623.1">
    <property type="nucleotide sequence ID" value="NC_013131.1"/>
</dbReference>
<sequence>MPITAATSARNAARYPTERPNRLPLIARDGLVAELDQAAAGKVTVITAPAGSGKSSLLRAWADRQDRQHRLAIVQVPRDQPDGQLFWLSLLTTVRRLSGEPIAADPPAAAPEFSAATAVERILEKLAEIPERVSLLIDDVHELTAPETFADLTRLLADLPDHVSVILATRRNLPLRLHRLRLTGQLTDLRAADLRFSEDETRALLAASGITLSDAGVARLLERTEGWAAGLRLAVLSLTGHPDPERFVAEFGGSNRTVAEYLLAEMLERQPQDIQDLLLRTSILTRISGELADALTGRVGSEPILLDLEDANAFVVSLDAERTWFRYHHLFADLLQLELRRVHPDEGRGLHRRAADWFAEAGMTVEAIRHTQAAGDWSAAANLFSHHAFGMMLDGQLETMQSLLEAFPTGPAADLPALSVVRAMVDVWHGRLDEAAAHLAAAKAGPDPAPPSARAEAQISALELVLARRRGDVDTVLRLARVLAVSTTSAYACPPASACALAVEAGSDSESESESGSDSVSTPTSTSAAVSADELALGADLRVLVLMNLGIVEAWAGGLADGATYLTHAVELARVIGRPYLEVTCLAQLAFATKLHSFAETRRVCEQAVALAARHGWDTAPVLAPALVTLACLQVFTGEFEHGQDTIDRAEEALLLDAGADIGLLHRTTKGMLHATQGRLAEAEAEFAAAYDLQSQMRYPHALSGYVAGWLAAAKARRGSTDAARAVIDKLDATLFDSGEIRNARAVIALREGDVAGALDVVTPVTNGSASAVHATTLVEANALEALAYHRSGIPASAARAQEAVERALAAAEPERLILPLVMVGAGEVLETVPRQRSAHASLLTDILDIIHGSAPAATASDQPAVPELSPTELRILRYLPTNMSRPQIAGELSVSVNTISTHVRSIYAKLQATDRASAVQRARELRLLAAGPSR</sequence>
<dbReference type="GO" id="GO:0006355">
    <property type="term" value="P:regulation of DNA-templated transcription"/>
    <property type="evidence" value="ECO:0007669"/>
    <property type="project" value="InterPro"/>
</dbReference>
<dbReference type="Pfam" id="PF00196">
    <property type="entry name" value="GerE"/>
    <property type="match status" value="1"/>
</dbReference>
<dbReference type="eggNOG" id="COG2909">
    <property type="taxonomic scope" value="Bacteria"/>
</dbReference>
<reference evidence="5 6" key="1">
    <citation type="journal article" date="2009" name="Stand. Genomic Sci.">
        <title>Complete genome sequence of Catenulispora acidiphila type strain (ID 139908).</title>
        <authorList>
            <person name="Copeland A."/>
            <person name="Lapidus A."/>
            <person name="Glavina Del Rio T."/>
            <person name="Nolan M."/>
            <person name="Lucas S."/>
            <person name="Chen F."/>
            <person name="Tice H."/>
            <person name="Cheng J.F."/>
            <person name="Bruce D."/>
            <person name="Goodwin L."/>
            <person name="Pitluck S."/>
            <person name="Mikhailova N."/>
            <person name="Pati A."/>
            <person name="Ivanova N."/>
            <person name="Mavromatis K."/>
            <person name="Chen A."/>
            <person name="Palaniappan K."/>
            <person name="Chain P."/>
            <person name="Land M."/>
            <person name="Hauser L."/>
            <person name="Chang Y.J."/>
            <person name="Jeffries C.D."/>
            <person name="Chertkov O."/>
            <person name="Brettin T."/>
            <person name="Detter J.C."/>
            <person name="Han C."/>
            <person name="Ali Z."/>
            <person name="Tindall B.J."/>
            <person name="Goker M."/>
            <person name="Bristow J."/>
            <person name="Eisen J.A."/>
            <person name="Markowitz V."/>
            <person name="Hugenholtz P."/>
            <person name="Kyrpides N.C."/>
            <person name="Klenk H.P."/>
        </authorList>
    </citation>
    <scope>NUCLEOTIDE SEQUENCE [LARGE SCALE GENOMIC DNA]</scope>
    <source>
        <strain evidence="6">DSM 44928 / JCM 14897 / NBRC 102108 / NRRL B-24433 / ID139908</strain>
    </source>
</reference>
<dbReference type="Pfam" id="PF13401">
    <property type="entry name" value="AAA_22"/>
    <property type="match status" value="1"/>
</dbReference>
<evidence type="ECO:0000256" key="3">
    <source>
        <dbReference type="ARBA" id="ARBA00023163"/>
    </source>
</evidence>
<dbReference type="Gene3D" id="1.25.40.10">
    <property type="entry name" value="Tetratricopeptide repeat domain"/>
    <property type="match status" value="1"/>
</dbReference>
<dbReference type="SUPFAM" id="SSF52540">
    <property type="entry name" value="P-loop containing nucleoside triphosphate hydrolases"/>
    <property type="match status" value="1"/>
</dbReference>
<dbReference type="PANTHER" id="PTHR44688">
    <property type="entry name" value="DNA-BINDING TRANSCRIPTIONAL ACTIVATOR DEVR_DOSR"/>
    <property type="match status" value="1"/>
</dbReference>
<dbReference type="SMART" id="SM00382">
    <property type="entry name" value="AAA"/>
    <property type="match status" value="1"/>
</dbReference>
<dbReference type="STRING" id="479433.Caci_5034"/>
<dbReference type="InterPro" id="IPR003593">
    <property type="entry name" value="AAA+_ATPase"/>
</dbReference>
<dbReference type="EMBL" id="CP001700">
    <property type="protein sequence ID" value="ACU73894.1"/>
    <property type="molecule type" value="Genomic_DNA"/>
</dbReference>
<dbReference type="InterPro" id="IPR059106">
    <property type="entry name" value="WHD_MalT"/>
</dbReference>
<dbReference type="InterPro" id="IPR036388">
    <property type="entry name" value="WH-like_DNA-bd_sf"/>
</dbReference>
<keyword evidence="2" id="KW-0238">DNA-binding</keyword>
<evidence type="ECO:0000256" key="2">
    <source>
        <dbReference type="ARBA" id="ARBA00023125"/>
    </source>
</evidence>
<dbReference type="Proteomes" id="UP000000851">
    <property type="component" value="Chromosome"/>
</dbReference>
<dbReference type="SUPFAM" id="SSF46894">
    <property type="entry name" value="C-terminal effector domain of the bipartite response regulators"/>
    <property type="match status" value="1"/>
</dbReference>
<gene>
    <name evidence="5" type="ordered locus">Caci_5034</name>
</gene>
<proteinExistence type="predicted"/>
<keyword evidence="6" id="KW-1185">Reference proteome</keyword>
<evidence type="ECO:0000313" key="6">
    <source>
        <dbReference type="Proteomes" id="UP000000851"/>
    </source>
</evidence>
<protein>
    <submittedName>
        <fullName evidence="5">ATP-dependent transcriptional regulator, MalT-like, LuxR family</fullName>
    </submittedName>
</protein>
<dbReference type="PANTHER" id="PTHR44688:SF16">
    <property type="entry name" value="DNA-BINDING TRANSCRIPTIONAL ACTIVATOR DEVR_DOSR"/>
    <property type="match status" value="1"/>
</dbReference>
<evidence type="ECO:0000256" key="1">
    <source>
        <dbReference type="ARBA" id="ARBA00023015"/>
    </source>
</evidence>
<evidence type="ECO:0000259" key="4">
    <source>
        <dbReference type="PROSITE" id="PS50043"/>
    </source>
</evidence>
<feature type="domain" description="HTH luxR-type" evidence="4">
    <location>
        <begin position="862"/>
        <end position="927"/>
    </location>
</feature>
<dbReference type="SUPFAM" id="SSF48452">
    <property type="entry name" value="TPR-like"/>
    <property type="match status" value="1"/>
</dbReference>
<dbReference type="AlphaFoldDB" id="C7Q4U6"/>
<dbReference type="GO" id="GO:0003677">
    <property type="term" value="F:DNA binding"/>
    <property type="evidence" value="ECO:0007669"/>
    <property type="project" value="UniProtKB-KW"/>
</dbReference>
<accession>C7Q4U6</accession>
<dbReference type="Pfam" id="PF25873">
    <property type="entry name" value="WHD_MalT"/>
    <property type="match status" value="1"/>
</dbReference>
<keyword evidence="3" id="KW-0804">Transcription</keyword>
<dbReference type="InterPro" id="IPR016032">
    <property type="entry name" value="Sig_transdc_resp-reg_C-effctor"/>
</dbReference>
<name>C7Q4U6_CATAD</name>
<dbReference type="GO" id="GO:0016887">
    <property type="term" value="F:ATP hydrolysis activity"/>
    <property type="evidence" value="ECO:0007669"/>
    <property type="project" value="InterPro"/>
</dbReference>
<organism evidence="5 6">
    <name type="scientific">Catenulispora acidiphila (strain DSM 44928 / JCM 14897 / NBRC 102108 / NRRL B-24433 / ID139908)</name>
    <dbReference type="NCBI Taxonomy" id="479433"/>
    <lineage>
        <taxon>Bacteria</taxon>
        <taxon>Bacillati</taxon>
        <taxon>Actinomycetota</taxon>
        <taxon>Actinomycetes</taxon>
        <taxon>Catenulisporales</taxon>
        <taxon>Catenulisporaceae</taxon>
        <taxon>Catenulispora</taxon>
    </lineage>
</organism>
<dbReference type="InterPro" id="IPR049945">
    <property type="entry name" value="AAA_22"/>
</dbReference>
<dbReference type="KEGG" id="cai:Caci_5034"/>
<dbReference type="PROSITE" id="PS50043">
    <property type="entry name" value="HTH_LUXR_2"/>
    <property type="match status" value="1"/>
</dbReference>
<dbReference type="SMART" id="SM00421">
    <property type="entry name" value="HTH_LUXR"/>
    <property type="match status" value="1"/>
</dbReference>